<feature type="compositionally biased region" description="Polar residues" evidence="2">
    <location>
        <begin position="131"/>
        <end position="148"/>
    </location>
</feature>
<dbReference type="KEGG" id="dan:6506695"/>
<gene>
    <name evidence="3" type="primary">Dana\GF24060</name>
    <name evidence="3" type="synonym">dana_GLEANR_8814</name>
    <name evidence="3" type="ORF">GF24060</name>
</gene>
<feature type="region of interest" description="Disordered" evidence="2">
    <location>
        <begin position="129"/>
        <end position="148"/>
    </location>
</feature>
<name>B3MAF7_DROAN</name>
<sequence>MAVRVRSGSANGTVITMTLDDFRRVVPPERVERLELKKQDELRLRNEREVVQERLNRLLQRISQLDKSVDEDDMTDAEFRNLEDLRITENLRHQQLAERLVRVGAQLSRNKRELKRMVGAVYKDFLANGMGRTTNSVPDQSRNQNSQS</sequence>
<dbReference type="HOGENOM" id="CLU_147600_0_0_1"/>
<keyword evidence="1" id="KW-0175">Coiled coil</keyword>
<dbReference type="AlphaFoldDB" id="B3MAF7"/>
<accession>B3MAF7</accession>
<keyword evidence="4" id="KW-1185">Reference proteome</keyword>
<protein>
    <submittedName>
        <fullName evidence="3">Uncharacterized protein</fullName>
    </submittedName>
</protein>
<dbReference type="InParanoid" id="B3MAF7"/>
<dbReference type="GeneID" id="6506695"/>
<evidence type="ECO:0000256" key="1">
    <source>
        <dbReference type="SAM" id="Coils"/>
    </source>
</evidence>
<organism evidence="3 4">
    <name type="scientific">Drosophila ananassae</name>
    <name type="common">Fruit fly</name>
    <dbReference type="NCBI Taxonomy" id="7217"/>
    <lineage>
        <taxon>Eukaryota</taxon>
        <taxon>Metazoa</taxon>
        <taxon>Ecdysozoa</taxon>
        <taxon>Arthropoda</taxon>
        <taxon>Hexapoda</taxon>
        <taxon>Insecta</taxon>
        <taxon>Pterygota</taxon>
        <taxon>Neoptera</taxon>
        <taxon>Endopterygota</taxon>
        <taxon>Diptera</taxon>
        <taxon>Brachycera</taxon>
        <taxon>Muscomorpha</taxon>
        <taxon>Ephydroidea</taxon>
        <taxon>Drosophilidae</taxon>
        <taxon>Drosophila</taxon>
        <taxon>Sophophora</taxon>
    </lineage>
</organism>
<evidence type="ECO:0000256" key="2">
    <source>
        <dbReference type="SAM" id="MobiDB-lite"/>
    </source>
</evidence>
<dbReference type="OMA" id="CIQLKLN"/>
<dbReference type="EMBL" id="CH902618">
    <property type="protein sequence ID" value="EDV40208.1"/>
    <property type="molecule type" value="Genomic_DNA"/>
</dbReference>
<proteinExistence type="predicted"/>
<dbReference type="Proteomes" id="UP000007801">
    <property type="component" value="Unassembled WGS sequence"/>
</dbReference>
<evidence type="ECO:0000313" key="3">
    <source>
        <dbReference type="EMBL" id="EDV40208.1"/>
    </source>
</evidence>
<feature type="coiled-coil region" evidence="1">
    <location>
        <begin position="41"/>
        <end position="68"/>
    </location>
</feature>
<evidence type="ECO:0000313" key="4">
    <source>
        <dbReference type="Proteomes" id="UP000007801"/>
    </source>
</evidence>
<dbReference type="OrthoDB" id="7854031at2759"/>
<reference evidence="3 4" key="1">
    <citation type="journal article" date="2007" name="Nature">
        <title>Evolution of genes and genomes on the Drosophila phylogeny.</title>
        <authorList>
            <consortium name="Drosophila 12 Genomes Consortium"/>
            <person name="Clark A.G."/>
            <person name="Eisen M.B."/>
            <person name="Smith D.R."/>
            <person name="Bergman C.M."/>
            <person name="Oliver B."/>
            <person name="Markow T.A."/>
            <person name="Kaufman T.C."/>
            <person name="Kellis M."/>
            <person name="Gelbart W."/>
            <person name="Iyer V.N."/>
            <person name="Pollard D.A."/>
            <person name="Sackton T.B."/>
            <person name="Larracuente A.M."/>
            <person name="Singh N.D."/>
            <person name="Abad J.P."/>
            <person name="Abt D.N."/>
            <person name="Adryan B."/>
            <person name="Aguade M."/>
            <person name="Akashi H."/>
            <person name="Anderson W.W."/>
            <person name="Aquadro C.F."/>
            <person name="Ardell D.H."/>
            <person name="Arguello R."/>
            <person name="Artieri C.G."/>
            <person name="Barbash D.A."/>
            <person name="Barker D."/>
            <person name="Barsanti P."/>
            <person name="Batterham P."/>
            <person name="Batzoglou S."/>
            <person name="Begun D."/>
            <person name="Bhutkar A."/>
            <person name="Blanco E."/>
            <person name="Bosak S.A."/>
            <person name="Bradley R.K."/>
            <person name="Brand A.D."/>
            <person name="Brent M.R."/>
            <person name="Brooks A.N."/>
            <person name="Brown R.H."/>
            <person name="Butlin R.K."/>
            <person name="Caggese C."/>
            <person name="Calvi B.R."/>
            <person name="Bernardo de Carvalho A."/>
            <person name="Caspi A."/>
            <person name="Castrezana S."/>
            <person name="Celniker S.E."/>
            <person name="Chang J.L."/>
            <person name="Chapple C."/>
            <person name="Chatterji S."/>
            <person name="Chinwalla A."/>
            <person name="Civetta A."/>
            <person name="Clifton S.W."/>
            <person name="Comeron J.M."/>
            <person name="Costello J.C."/>
            <person name="Coyne J.A."/>
            <person name="Daub J."/>
            <person name="David R.G."/>
            <person name="Delcher A.L."/>
            <person name="Delehaunty K."/>
            <person name="Do C.B."/>
            <person name="Ebling H."/>
            <person name="Edwards K."/>
            <person name="Eickbush T."/>
            <person name="Evans J.D."/>
            <person name="Filipski A."/>
            <person name="Findeiss S."/>
            <person name="Freyhult E."/>
            <person name="Fulton L."/>
            <person name="Fulton R."/>
            <person name="Garcia A.C."/>
            <person name="Gardiner A."/>
            <person name="Garfield D.A."/>
            <person name="Garvin B.E."/>
            <person name="Gibson G."/>
            <person name="Gilbert D."/>
            <person name="Gnerre S."/>
            <person name="Godfrey J."/>
            <person name="Good R."/>
            <person name="Gotea V."/>
            <person name="Gravely B."/>
            <person name="Greenberg A.J."/>
            <person name="Griffiths-Jones S."/>
            <person name="Gross S."/>
            <person name="Guigo R."/>
            <person name="Gustafson E.A."/>
            <person name="Haerty W."/>
            <person name="Hahn M.W."/>
            <person name="Halligan D.L."/>
            <person name="Halpern A.L."/>
            <person name="Halter G.M."/>
            <person name="Han M.V."/>
            <person name="Heger A."/>
            <person name="Hillier L."/>
            <person name="Hinrichs A.S."/>
            <person name="Holmes I."/>
            <person name="Hoskins R.A."/>
            <person name="Hubisz M.J."/>
            <person name="Hultmark D."/>
            <person name="Huntley M.A."/>
            <person name="Jaffe D.B."/>
            <person name="Jagadeeshan S."/>
            <person name="Jeck W.R."/>
            <person name="Johnson J."/>
            <person name="Jones C.D."/>
            <person name="Jordan W.C."/>
            <person name="Karpen G.H."/>
            <person name="Kataoka E."/>
            <person name="Keightley P.D."/>
            <person name="Kheradpour P."/>
            <person name="Kirkness E.F."/>
            <person name="Koerich L.B."/>
            <person name="Kristiansen K."/>
            <person name="Kudrna D."/>
            <person name="Kulathinal R.J."/>
            <person name="Kumar S."/>
            <person name="Kwok R."/>
            <person name="Lander E."/>
            <person name="Langley C.H."/>
            <person name="Lapoint R."/>
            <person name="Lazzaro B.P."/>
            <person name="Lee S.J."/>
            <person name="Levesque L."/>
            <person name="Li R."/>
            <person name="Lin C.F."/>
            <person name="Lin M.F."/>
            <person name="Lindblad-Toh K."/>
            <person name="Llopart A."/>
            <person name="Long M."/>
            <person name="Low L."/>
            <person name="Lozovsky E."/>
            <person name="Lu J."/>
            <person name="Luo M."/>
            <person name="Machado C.A."/>
            <person name="Makalowski W."/>
            <person name="Marzo M."/>
            <person name="Matsuda M."/>
            <person name="Matzkin L."/>
            <person name="McAllister B."/>
            <person name="McBride C.S."/>
            <person name="McKernan B."/>
            <person name="McKernan K."/>
            <person name="Mendez-Lago M."/>
            <person name="Minx P."/>
            <person name="Mollenhauer M.U."/>
            <person name="Montooth K."/>
            <person name="Mount S.M."/>
            <person name="Mu X."/>
            <person name="Myers E."/>
            <person name="Negre B."/>
            <person name="Newfeld S."/>
            <person name="Nielsen R."/>
            <person name="Noor M.A."/>
            <person name="O'Grady P."/>
            <person name="Pachter L."/>
            <person name="Papaceit M."/>
            <person name="Parisi M.J."/>
            <person name="Parisi M."/>
            <person name="Parts L."/>
            <person name="Pedersen J.S."/>
            <person name="Pesole G."/>
            <person name="Phillippy A.M."/>
            <person name="Ponting C.P."/>
            <person name="Pop M."/>
            <person name="Porcelli D."/>
            <person name="Powell J.R."/>
            <person name="Prohaska S."/>
            <person name="Pruitt K."/>
            <person name="Puig M."/>
            <person name="Quesneville H."/>
            <person name="Ram K.R."/>
            <person name="Rand D."/>
            <person name="Rasmussen M.D."/>
            <person name="Reed L.K."/>
            <person name="Reenan R."/>
            <person name="Reily A."/>
            <person name="Remington K.A."/>
            <person name="Rieger T.T."/>
            <person name="Ritchie M.G."/>
            <person name="Robin C."/>
            <person name="Rogers Y.H."/>
            <person name="Rohde C."/>
            <person name="Rozas J."/>
            <person name="Rubenfield M.J."/>
            <person name="Ruiz A."/>
            <person name="Russo S."/>
            <person name="Salzberg S.L."/>
            <person name="Sanchez-Gracia A."/>
            <person name="Saranga D.J."/>
            <person name="Sato H."/>
            <person name="Schaeffer S.W."/>
            <person name="Schatz M.C."/>
            <person name="Schlenke T."/>
            <person name="Schwartz R."/>
            <person name="Segarra C."/>
            <person name="Singh R.S."/>
            <person name="Sirot L."/>
            <person name="Sirota M."/>
            <person name="Sisneros N.B."/>
            <person name="Smith C.D."/>
            <person name="Smith T.F."/>
            <person name="Spieth J."/>
            <person name="Stage D.E."/>
            <person name="Stark A."/>
            <person name="Stephan W."/>
            <person name="Strausberg R.L."/>
            <person name="Strempel S."/>
            <person name="Sturgill D."/>
            <person name="Sutton G."/>
            <person name="Sutton G.G."/>
            <person name="Tao W."/>
            <person name="Teichmann S."/>
            <person name="Tobari Y.N."/>
            <person name="Tomimura Y."/>
            <person name="Tsolas J.M."/>
            <person name="Valente V.L."/>
            <person name="Venter E."/>
            <person name="Venter J.C."/>
            <person name="Vicario S."/>
            <person name="Vieira F.G."/>
            <person name="Vilella A.J."/>
            <person name="Villasante A."/>
            <person name="Walenz B."/>
            <person name="Wang J."/>
            <person name="Wasserman M."/>
            <person name="Watts T."/>
            <person name="Wilson D."/>
            <person name="Wilson R.K."/>
            <person name="Wing R.A."/>
            <person name="Wolfner M.F."/>
            <person name="Wong A."/>
            <person name="Wong G.K."/>
            <person name="Wu C.I."/>
            <person name="Wu G."/>
            <person name="Yamamoto D."/>
            <person name="Yang H.P."/>
            <person name="Yang S.P."/>
            <person name="Yorke J.A."/>
            <person name="Yoshida K."/>
            <person name="Zdobnov E."/>
            <person name="Zhang P."/>
            <person name="Zhang Y."/>
            <person name="Zimin A.V."/>
            <person name="Baldwin J."/>
            <person name="Abdouelleil A."/>
            <person name="Abdulkadir J."/>
            <person name="Abebe A."/>
            <person name="Abera B."/>
            <person name="Abreu J."/>
            <person name="Acer S.C."/>
            <person name="Aftuck L."/>
            <person name="Alexander A."/>
            <person name="An P."/>
            <person name="Anderson E."/>
            <person name="Anderson S."/>
            <person name="Arachi H."/>
            <person name="Azer M."/>
            <person name="Bachantsang P."/>
            <person name="Barry A."/>
            <person name="Bayul T."/>
            <person name="Berlin A."/>
            <person name="Bessette D."/>
            <person name="Bloom T."/>
            <person name="Blye J."/>
            <person name="Boguslavskiy L."/>
            <person name="Bonnet C."/>
            <person name="Boukhgalter B."/>
            <person name="Bourzgui I."/>
            <person name="Brown A."/>
            <person name="Cahill P."/>
            <person name="Channer S."/>
            <person name="Cheshatsang Y."/>
            <person name="Chuda L."/>
            <person name="Citroen M."/>
            <person name="Collymore A."/>
            <person name="Cooke P."/>
            <person name="Costello M."/>
            <person name="D'Aco K."/>
            <person name="Daza R."/>
            <person name="De Haan G."/>
            <person name="DeGray S."/>
            <person name="DeMaso C."/>
            <person name="Dhargay N."/>
            <person name="Dooley K."/>
            <person name="Dooley E."/>
            <person name="Doricent M."/>
            <person name="Dorje P."/>
            <person name="Dorjee K."/>
            <person name="Dupes A."/>
            <person name="Elong R."/>
            <person name="Falk J."/>
            <person name="Farina A."/>
            <person name="Faro S."/>
            <person name="Ferguson D."/>
            <person name="Fisher S."/>
            <person name="Foley C.D."/>
            <person name="Franke A."/>
            <person name="Friedrich D."/>
            <person name="Gadbois L."/>
            <person name="Gearin G."/>
            <person name="Gearin C.R."/>
            <person name="Giannoukos G."/>
            <person name="Goode T."/>
            <person name="Graham J."/>
            <person name="Grandbois E."/>
            <person name="Grewal S."/>
            <person name="Gyaltsen K."/>
            <person name="Hafez N."/>
            <person name="Hagos B."/>
            <person name="Hall J."/>
            <person name="Henson C."/>
            <person name="Hollinger A."/>
            <person name="Honan T."/>
            <person name="Huard M.D."/>
            <person name="Hughes L."/>
            <person name="Hurhula B."/>
            <person name="Husby M.E."/>
            <person name="Kamat A."/>
            <person name="Kanga B."/>
            <person name="Kashin S."/>
            <person name="Khazanovich D."/>
            <person name="Kisner P."/>
            <person name="Lance K."/>
            <person name="Lara M."/>
            <person name="Lee W."/>
            <person name="Lennon N."/>
            <person name="Letendre F."/>
            <person name="LeVine R."/>
            <person name="Lipovsky A."/>
            <person name="Liu X."/>
            <person name="Liu J."/>
            <person name="Liu S."/>
            <person name="Lokyitsang T."/>
            <person name="Lokyitsang Y."/>
            <person name="Lubonja R."/>
            <person name="Lui A."/>
            <person name="MacDonald P."/>
            <person name="Magnisalis V."/>
            <person name="Maru K."/>
            <person name="Matthews C."/>
            <person name="McCusker W."/>
            <person name="McDonough S."/>
            <person name="Mehta T."/>
            <person name="Meldrim J."/>
            <person name="Meneus L."/>
            <person name="Mihai O."/>
            <person name="Mihalev A."/>
            <person name="Mihova T."/>
            <person name="Mittelman R."/>
            <person name="Mlenga V."/>
            <person name="Montmayeur A."/>
            <person name="Mulrain L."/>
            <person name="Navidi A."/>
            <person name="Naylor J."/>
            <person name="Negash T."/>
            <person name="Nguyen T."/>
            <person name="Nguyen N."/>
            <person name="Nicol R."/>
            <person name="Norbu C."/>
            <person name="Norbu N."/>
            <person name="Novod N."/>
            <person name="O'Neill B."/>
            <person name="Osman S."/>
            <person name="Markiewicz E."/>
            <person name="Oyono O.L."/>
            <person name="Patti C."/>
            <person name="Phunkhang P."/>
            <person name="Pierre F."/>
            <person name="Priest M."/>
            <person name="Raghuraman S."/>
            <person name="Rege F."/>
            <person name="Reyes R."/>
            <person name="Rise C."/>
            <person name="Rogov P."/>
            <person name="Ross K."/>
            <person name="Ryan E."/>
            <person name="Settipalli S."/>
            <person name="Shea T."/>
            <person name="Sherpa N."/>
            <person name="Shi L."/>
            <person name="Shih D."/>
            <person name="Sparrow T."/>
            <person name="Spaulding J."/>
            <person name="Stalker J."/>
            <person name="Stange-Thomann N."/>
            <person name="Stavropoulos S."/>
            <person name="Stone C."/>
            <person name="Strader C."/>
            <person name="Tesfaye S."/>
            <person name="Thomson T."/>
            <person name="Thoulutsang Y."/>
            <person name="Thoulutsang D."/>
            <person name="Topham K."/>
            <person name="Topping I."/>
            <person name="Tsamla T."/>
            <person name="Vassiliev H."/>
            <person name="Vo A."/>
            <person name="Wangchuk T."/>
            <person name="Wangdi T."/>
            <person name="Weiand M."/>
            <person name="Wilkinson J."/>
            <person name="Wilson A."/>
            <person name="Yadav S."/>
            <person name="Young G."/>
            <person name="Yu Q."/>
            <person name="Zembek L."/>
            <person name="Zhong D."/>
            <person name="Zimmer A."/>
            <person name="Zwirko Z."/>
            <person name="Jaffe D.B."/>
            <person name="Alvarez P."/>
            <person name="Brockman W."/>
            <person name="Butler J."/>
            <person name="Chin C."/>
            <person name="Gnerre S."/>
            <person name="Grabherr M."/>
            <person name="Kleber M."/>
            <person name="Mauceli E."/>
            <person name="MacCallum I."/>
        </authorList>
    </citation>
    <scope>NUCLEOTIDE SEQUENCE [LARGE SCALE GENOMIC DNA]</scope>
    <source>
        <strain evidence="4">Tucson 14024-0371.13</strain>
    </source>
</reference>
<dbReference type="PhylomeDB" id="B3MAF7"/>